<proteinExistence type="predicted"/>
<dbReference type="GO" id="GO:0030246">
    <property type="term" value="F:carbohydrate binding"/>
    <property type="evidence" value="ECO:0007669"/>
    <property type="project" value="InterPro"/>
</dbReference>
<dbReference type="InterPro" id="IPR002102">
    <property type="entry name" value="Cohesin_dom"/>
</dbReference>
<feature type="transmembrane region" description="Helical" evidence="2">
    <location>
        <begin position="12"/>
        <end position="33"/>
    </location>
</feature>
<keyword evidence="1" id="KW-0732">Signal</keyword>
<dbReference type="Gene3D" id="2.60.40.680">
    <property type="match status" value="1"/>
</dbReference>
<feature type="domain" description="FlgD/Vpr Ig-like" evidence="4">
    <location>
        <begin position="993"/>
        <end position="1047"/>
    </location>
</feature>
<dbReference type="Proteomes" id="UP000777784">
    <property type="component" value="Unassembled WGS sequence"/>
</dbReference>
<sequence>MYTDNFRATGRLVAPFVLVALLMISSAVLAPVLGDWDLHSVDTNLTGAKSVFAADMNDDDVPDLVATGSTNHEVFWYEAPLWTKHAIDDSLGGAQDVFVAFVNNDTIPDVVATGLSADDVVWYEGPTWIKHYIDAEFDGAKNLFVIDLDGDLDVDVVATGRAADELAWYENDNLTWTKHTIDATLDYAEAVYVADLNGDDDLDIVATSYGTGSVYWYEGPSFTRRIVASAQVGPMSVFVADVNGDDIPDIIGTEQDISDVVWYEGPGPLWYKHTIDNDLYSAREVVAEDMDGDEDLDIVASGYLADDVVWYEAPFWTKHAVDSNLDGAYGIVVHDMDGDLGPDVVAVGQQGGDVNWYENPNSSVNVYIIPNPVQISLADENGGDYSDSFVCYYLGGGSGGVYGYSIDVEWDNTVVSASNFDFQRPDTGPFASAILFQVTTKASDGNGIYRVQIDAALGGGGSGTFGEDELFKGLFTAVGAPAYATSNLNLILNEFRDNLNQTLSGFTALDGLVLVDLINPSVVGVAIANQTLAHTDDFIKDTDDAQVTVTVVDANPAFSLANIEADLSGLGGGAAVNPDSYVANVATWTLPGVVLTPSDGTVTVTVTATDPETNQTVNSGTITADNTKPTAFTGMTILPGHQTISLSWDDPSTYDLNYDGVVIQYNNWGNYPAYAYDGGPADPGFPQGEAEGTNLYTGTDLLVDHTFVTPARDIYSYAGFVYDIARNYSDPEVSGDNEGRATNYWLADVVPNTAWDGFVSTADISALGATYYQYTNNQCDVGPTNNGSPRGIPVPDGTIGFDDLMIFALNYGVVSPIQAPPAFSDDMIAGAGVGMNLELPEAISTGSEFVATVMLEDEDAIVKGARFVVTFDASVVEYLGVQKGALLNSLDTFFKEVSTNGSPDLHMAALGAGMTFGGSGELVQLRFRLISSGDMMLKLENLIARDVGNNDLMPMTTDVITPSSTGIPTHVYLKANMPNPFGRSTSIVFGMPKAGSAQLAIYDTSGRLVRTLVDGSLPAGEYNYTWDRRSAAGNPVSSGLYFYQLSTSGRTVTHKMVVVE</sequence>
<dbReference type="Pfam" id="PF13517">
    <property type="entry name" value="FG-GAP_3"/>
    <property type="match status" value="1"/>
</dbReference>
<evidence type="ECO:0000256" key="1">
    <source>
        <dbReference type="ARBA" id="ARBA00022729"/>
    </source>
</evidence>
<dbReference type="NCBIfam" id="TIGR04183">
    <property type="entry name" value="Por_Secre_tail"/>
    <property type="match status" value="1"/>
</dbReference>
<dbReference type="Pfam" id="PF13860">
    <property type="entry name" value="FlgD_ig"/>
    <property type="match status" value="1"/>
</dbReference>
<dbReference type="GO" id="GO:0000272">
    <property type="term" value="P:polysaccharide catabolic process"/>
    <property type="evidence" value="ECO:0007669"/>
    <property type="project" value="InterPro"/>
</dbReference>
<dbReference type="InterPro" id="IPR013517">
    <property type="entry name" value="FG-GAP"/>
</dbReference>
<keyword evidence="2" id="KW-0472">Membrane</keyword>
<evidence type="ECO:0000256" key="2">
    <source>
        <dbReference type="SAM" id="Phobius"/>
    </source>
</evidence>
<keyword evidence="2" id="KW-0812">Transmembrane</keyword>
<dbReference type="SUPFAM" id="SSF49384">
    <property type="entry name" value="Carbohydrate-binding domain"/>
    <property type="match status" value="1"/>
</dbReference>
<name>A0A948S2L9_UNCEI</name>
<evidence type="ECO:0000259" key="3">
    <source>
        <dbReference type="Pfam" id="PF00963"/>
    </source>
</evidence>
<organism evidence="5 6">
    <name type="scientific">Eiseniibacteriota bacterium</name>
    <dbReference type="NCBI Taxonomy" id="2212470"/>
    <lineage>
        <taxon>Bacteria</taxon>
        <taxon>Candidatus Eiseniibacteriota</taxon>
    </lineage>
</organism>
<evidence type="ECO:0000313" key="6">
    <source>
        <dbReference type="Proteomes" id="UP000777784"/>
    </source>
</evidence>
<dbReference type="InterPro" id="IPR026444">
    <property type="entry name" value="Secre_tail"/>
</dbReference>
<comment type="caution">
    <text evidence="5">The sequence shown here is derived from an EMBL/GenBank/DDBJ whole genome shotgun (WGS) entry which is preliminary data.</text>
</comment>
<dbReference type="InterPro" id="IPR028994">
    <property type="entry name" value="Integrin_alpha_N"/>
</dbReference>
<evidence type="ECO:0000313" key="5">
    <source>
        <dbReference type="EMBL" id="MBU2692689.1"/>
    </source>
</evidence>
<evidence type="ECO:0000259" key="4">
    <source>
        <dbReference type="Pfam" id="PF13860"/>
    </source>
</evidence>
<dbReference type="InterPro" id="IPR008965">
    <property type="entry name" value="CBM2/CBM3_carb-bd_dom_sf"/>
</dbReference>
<dbReference type="AlphaFoldDB" id="A0A948S2L9"/>
<gene>
    <name evidence="5" type="ORF">KJ970_17370</name>
</gene>
<dbReference type="Pfam" id="PF00963">
    <property type="entry name" value="Cohesin"/>
    <property type="match status" value="1"/>
</dbReference>
<keyword evidence="2" id="KW-1133">Transmembrane helix</keyword>
<dbReference type="Gene3D" id="2.60.40.4070">
    <property type="match status" value="1"/>
</dbReference>
<accession>A0A948S2L9</accession>
<reference evidence="5" key="1">
    <citation type="submission" date="2021-05" db="EMBL/GenBank/DDBJ databases">
        <title>Energy efficiency and biological interactions define the core microbiome of deep oligotrophic groundwater.</title>
        <authorList>
            <person name="Mehrshad M."/>
            <person name="Lopez-Fernandez M."/>
            <person name="Bell E."/>
            <person name="Bernier-Latmani R."/>
            <person name="Bertilsson S."/>
            <person name="Dopson M."/>
        </authorList>
    </citation>
    <scope>NUCLEOTIDE SEQUENCE</scope>
    <source>
        <strain evidence="5">Modern_marine.mb.64</strain>
    </source>
</reference>
<dbReference type="EMBL" id="JAHJDP010000099">
    <property type="protein sequence ID" value="MBU2692689.1"/>
    <property type="molecule type" value="Genomic_DNA"/>
</dbReference>
<dbReference type="CDD" id="cd08547">
    <property type="entry name" value="Type_II_cohesin"/>
    <property type="match status" value="1"/>
</dbReference>
<protein>
    <submittedName>
        <fullName evidence="5">VCBS repeat-containing protein</fullName>
    </submittedName>
</protein>
<dbReference type="PANTHER" id="PTHR44103:SF1">
    <property type="entry name" value="PROPROTEIN CONVERTASE P"/>
    <property type="match status" value="1"/>
</dbReference>
<dbReference type="SUPFAM" id="SSF69318">
    <property type="entry name" value="Integrin alpha N-terminal domain"/>
    <property type="match status" value="1"/>
</dbReference>
<feature type="domain" description="Cohesin" evidence="3">
    <location>
        <begin position="837"/>
        <end position="933"/>
    </location>
</feature>
<dbReference type="PANTHER" id="PTHR44103">
    <property type="entry name" value="PROPROTEIN CONVERTASE P"/>
    <property type="match status" value="1"/>
</dbReference>
<dbReference type="InterPro" id="IPR025965">
    <property type="entry name" value="FlgD/Vpr_Ig-like"/>
</dbReference>